<accession>Q979X8</accession>
<name>Q979X8_THEVO</name>
<keyword evidence="4" id="KW-1185">Reference proteome</keyword>
<feature type="domain" description="DHHA1" evidence="1">
    <location>
        <begin position="378"/>
        <end position="478"/>
    </location>
</feature>
<proteinExistence type="predicted"/>
<dbReference type="PANTHER" id="PTHR30255">
    <property type="entry name" value="SINGLE-STRANDED-DNA-SPECIFIC EXONUCLEASE RECJ"/>
    <property type="match status" value="1"/>
</dbReference>
<gene>
    <name evidence="3" type="ORF">TVG1055578</name>
</gene>
<dbReference type="PhylomeDB" id="Q979X8"/>
<dbReference type="STRING" id="273116.gene:9381825"/>
<dbReference type="InterPro" id="IPR051673">
    <property type="entry name" value="SSDNA_exonuclease_RecJ"/>
</dbReference>
<feature type="domain" description="DHH-CID" evidence="2">
    <location>
        <begin position="215"/>
        <end position="288"/>
    </location>
</feature>
<dbReference type="Proteomes" id="UP000001017">
    <property type="component" value="Chromosome"/>
</dbReference>
<dbReference type="InterPro" id="IPR038763">
    <property type="entry name" value="DHH_sf"/>
</dbReference>
<dbReference type="PaxDb" id="273116-14325270"/>
<dbReference type="EMBL" id="BA000011">
    <property type="protein sequence ID" value="BAB60174.1"/>
    <property type="molecule type" value="Genomic_DNA"/>
</dbReference>
<dbReference type="Gene3D" id="3.10.310.30">
    <property type="match status" value="1"/>
</dbReference>
<dbReference type="eggNOG" id="arCOG00427">
    <property type="taxonomic scope" value="Archaea"/>
</dbReference>
<reference evidence="3 4" key="1">
    <citation type="journal article" date="1999" name="Proc. Jpn. Acad.">
        <title>Determination of the complete genomic DNA sequence of Thermoplasma volvanium GSS1.</title>
        <authorList>
            <person name="Kawashima T."/>
            <person name="Yamamoto Y."/>
            <person name="Aramaki H."/>
            <person name="Nunoshiba T."/>
            <person name="Kawamoto T."/>
            <person name="Watanabe K."/>
            <person name="Yamazaki M."/>
            <person name="Kanehori K."/>
            <person name="Amano N."/>
            <person name="Ohya Y."/>
            <person name="Makino K."/>
            <person name="Suzuki M."/>
        </authorList>
    </citation>
    <scope>NUCLEOTIDE SEQUENCE [LARGE SCALE GENOMIC DNA]</scope>
    <source>
        <strain evidence="4">ATCC 51530 / DSM 4299 / JCM 9571 / NBRC 15438 / GSS1</strain>
    </source>
</reference>
<evidence type="ECO:0000259" key="1">
    <source>
        <dbReference type="Pfam" id="PF02272"/>
    </source>
</evidence>
<evidence type="ECO:0000313" key="4">
    <source>
        <dbReference type="Proteomes" id="UP000001017"/>
    </source>
</evidence>
<dbReference type="KEGG" id="tvo:TVG1055578"/>
<dbReference type="InterPro" id="IPR048515">
    <property type="entry name" value="DHH_CID"/>
</dbReference>
<dbReference type="OrthoDB" id="36101at2157"/>
<sequence length="493" mass="54432">MKLQEYFLEKKHRDLYEMAVAAREILRDQEKVVIVSHNDADGLSSSAIAKVTLDRAGISNEVIFVKNLDRDVLKSLPSGFKWFVDLGSGSMHMIRDSGIECLITDHHVPDQFDVDEDHKRDILSFLEFSDFSKIYQVNPHLVGLNGSYDISGSGCTFLVSLAFSEKNLDLVKPAIVGSVGDVQDANSGVLEGLNRVFLRIGQDARKVSVLEDLKFFGRTSRPLKRFLELGSDGIPGISNFYSGAGRLLNFLGIPVKDGEKYRVYNDLSEEEKRKLRTEVVGRFIIAGNNDISKLIGETYIFPDEDKNSPTWDAKEFATLLNSCGRYDQGIVGLMVAAGDRAEFYKKAISLMANHRKNLVNGYNQILSKGLKSLKNVDYFYAGKDINENIVGIIANMVLAKTGETMRPLVTMADSDPGTIKISVRAGKSFLSSGIDLADLFRRAAVKTGGVGGGHDLAAGANIPADRMGDFLKFIDEEIGHSIEVQEKTSRIRN</sequence>
<dbReference type="RefSeq" id="WP_010917261.1">
    <property type="nucleotide sequence ID" value="NC_002689.2"/>
</dbReference>
<dbReference type="SUPFAM" id="SSF64182">
    <property type="entry name" value="DHH phosphoesterases"/>
    <property type="match status" value="1"/>
</dbReference>
<dbReference type="HOGENOM" id="CLU_042622_0_0_2"/>
<reference evidence="3 4" key="2">
    <citation type="journal article" date="2000" name="Proc. Natl. Acad. Sci. U.S.A.">
        <title>Archaeal adaptation to higher temperatures revealed by genomic sequence of Thermoplasma volcanium.</title>
        <authorList>
            <person name="Kawashima T."/>
            <person name="Amano N."/>
            <person name="Koike H."/>
            <person name="Makino S."/>
            <person name="Higuchi S."/>
            <person name="Kawashima-Ohya Y."/>
            <person name="Watanabe K."/>
            <person name="Yamazaki M."/>
            <person name="Kanehori K."/>
            <person name="Kawamoto T."/>
            <person name="Nunoshiba T."/>
            <person name="Yamamoto Y."/>
            <person name="Aramaki H."/>
            <person name="Makino K."/>
            <person name="Suzuki M."/>
        </authorList>
    </citation>
    <scope>NUCLEOTIDE SEQUENCE [LARGE SCALE GENOMIC DNA]</scope>
    <source>
        <strain evidence="4">ATCC 51530 / DSM 4299 / JCM 9571 / NBRC 15438 / GSS1</strain>
    </source>
</reference>
<dbReference type="GeneID" id="1441143"/>
<protein>
    <submittedName>
        <fullName evidence="3">Uncharacterized protein</fullName>
    </submittedName>
</protein>
<organism evidence="3 4">
    <name type="scientific">Thermoplasma volcanium (strain ATCC 51530 / DSM 4299 / JCM 9571 / NBRC 15438 / GSS1)</name>
    <dbReference type="NCBI Taxonomy" id="273116"/>
    <lineage>
        <taxon>Archaea</taxon>
        <taxon>Methanobacteriati</taxon>
        <taxon>Thermoplasmatota</taxon>
        <taxon>Thermoplasmata</taxon>
        <taxon>Thermoplasmatales</taxon>
        <taxon>Thermoplasmataceae</taxon>
        <taxon>Thermoplasma</taxon>
    </lineage>
</organism>
<dbReference type="Gene3D" id="3.90.1640.30">
    <property type="match status" value="1"/>
</dbReference>
<dbReference type="PANTHER" id="PTHR30255:SF3">
    <property type="entry name" value="SINGLE-STRANDED-DNA-SPECIFIC EXONUCLEASE RECJ"/>
    <property type="match status" value="1"/>
</dbReference>
<evidence type="ECO:0000313" key="3">
    <source>
        <dbReference type="EMBL" id="BAB60174.1"/>
    </source>
</evidence>
<dbReference type="Pfam" id="PF21763">
    <property type="entry name" value="DHH_CID"/>
    <property type="match status" value="1"/>
</dbReference>
<dbReference type="InterPro" id="IPR003156">
    <property type="entry name" value="DHHA1_dom"/>
</dbReference>
<dbReference type="GO" id="GO:0003676">
    <property type="term" value="F:nucleic acid binding"/>
    <property type="evidence" value="ECO:0007669"/>
    <property type="project" value="InterPro"/>
</dbReference>
<dbReference type="Pfam" id="PF02272">
    <property type="entry name" value="DHHA1"/>
    <property type="match status" value="1"/>
</dbReference>
<evidence type="ECO:0000259" key="2">
    <source>
        <dbReference type="Pfam" id="PF21763"/>
    </source>
</evidence>
<dbReference type="AlphaFoldDB" id="Q979X8"/>